<dbReference type="PANTHER" id="PTHR23070">
    <property type="entry name" value="BCS1 AAA-TYPE ATPASE"/>
    <property type="match status" value="1"/>
</dbReference>
<dbReference type="InterPro" id="IPR057495">
    <property type="entry name" value="AAA_lid_BCS1"/>
</dbReference>
<keyword evidence="3 13" id="KW-0812">Transmembrane</keyword>
<feature type="domain" description="BCS1 N-terminal" evidence="15">
    <location>
        <begin position="58"/>
        <end position="243"/>
    </location>
</feature>
<comment type="caution">
    <text evidence="16">The sequence shown here is derived from an EMBL/GenBank/DDBJ whole genome shotgun (WGS) entry which is preliminary data.</text>
</comment>
<comment type="catalytic activity">
    <reaction evidence="11">
        <text>ATP + H2O = ADP + phosphate + H(+)</text>
        <dbReference type="Rhea" id="RHEA:13065"/>
        <dbReference type="ChEBI" id="CHEBI:15377"/>
        <dbReference type="ChEBI" id="CHEBI:15378"/>
        <dbReference type="ChEBI" id="CHEBI:30616"/>
        <dbReference type="ChEBI" id="CHEBI:43474"/>
        <dbReference type="ChEBI" id="CHEBI:456216"/>
    </reaction>
    <physiologicalReaction direction="left-to-right" evidence="11">
        <dbReference type="Rhea" id="RHEA:13066"/>
    </physiologicalReaction>
</comment>
<evidence type="ECO:0000256" key="13">
    <source>
        <dbReference type="SAM" id="Phobius"/>
    </source>
</evidence>
<dbReference type="Gene3D" id="3.40.50.300">
    <property type="entry name" value="P-loop containing nucleotide triphosphate hydrolases"/>
    <property type="match status" value="1"/>
</dbReference>
<dbReference type="Proteomes" id="UP000751190">
    <property type="component" value="Unassembled WGS sequence"/>
</dbReference>
<feature type="transmembrane region" description="Helical" evidence="13">
    <location>
        <begin position="20"/>
        <end position="41"/>
    </location>
</feature>
<dbReference type="InterPro" id="IPR003593">
    <property type="entry name" value="AAA+_ATPase"/>
</dbReference>
<evidence type="ECO:0008006" key="18">
    <source>
        <dbReference type="Google" id="ProtNLM"/>
    </source>
</evidence>
<evidence type="ECO:0000256" key="5">
    <source>
        <dbReference type="ARBA" id="ARBA00022792"/>
    </source>
</evidence>
<dbReference type="InterPro" id="IPR014851">
    <property type="entry name" value="BCS1_N"/>
</dbReference>
<keyword evidence="9" id="KW-0496">Mitochondrion</keyword>
<dbReference type="GO" id="GO:0016887">
    <property type="term" value="F:ATP hydrolysis activity"/>
    <property type="evidence" value="ECO:0007669"/>
    <property type="project" value="InterPro"/>
</dbReference>
<feature type="transmembrane region" description="Helical" evidence="13">
    <location>
        <begin position="53"/>
        <end position="78"/>
    </location>
</feature>
<dbReference type="Pfam" id="PF00004">
    <property type="entry name" value="AAA"/>
    <property type="match status" value="1"/>
</dbReference>
<keyword evidence="5" id="KW-0999">Mitochondrion inner membrane</keyword>
<dbReference type="CDD" id="cd09487">
    <property type="entry name" value="SAM_superfamily"/>
    <property type="match status" value="1"/>
</dbReference>
<evidence type="ECO:0000256" key="8">
    <source>
        <dbReference type="ARBA" id="ARBA00022989"/>
    </source>
</evidence>
<dbReference type="SUPFAM" id="SSF52540">
    <property type="entry name" value="P-loop containing nucleoside triphosphate hydrolases"/>
    <property type="match status" value="1"/>
</dbReference>
<feature type="domain" description="AAA+ ATPase" evidence="14">
    <location>
        <begin position="274"/>
        <end position="402"/>
    </location>
</feature>
<dbReference type="SUPFAM" id="SSF47769">
    <property type="entry name" value="SAM/Pointed domain"/>
    <property type="match status" value="1"/>
</dbReference>
<keyword evidence="6" id="KW-0378">Hydrolase</keyword>
<evidence type="ECO:0000313" key="16">
    <source>
        <dbReference type="EMBL" id="KAG8469394.1"/>
    </source>
</evidence>
<organism evidence="16 17">
    <name type="scientific">Diacronema lutheri</name>
    <name type="common">Unicellular marine alga</name>
    <name type="synonym">Monochrysis lutheri</name>
    <dbReference type="NCBI Taxonomy" id="2081491"/>
    <lineage>
        <taxon>Eukaryota</taxon>
        <taxon>Haptista</taxon>
        <taxon>Haptophyta</taxon>
        <taxon>Pavlovophyceae</taxon>
        <taxon>Pavlovales</taxon>
        <taxon>Pavlovaceae</taxon>
        <taxon>Diacronema</taxon>
    </lineage>
</organism>
<evidence type="ECO:0000256" key="10">
    <source>
        <dbReference type="ARBA" id="ARBA00023136"/>
    </source>
</evidence>
<evidence type="ECO:0000256" key="12">
    <source>
        <dbReference type="SAM" id="MobiDB-lite"/>
    </source>
</evidence>
<evidence type="ECO:0000256" key="1">
    <source>
        <dbReference type="ARBA" id="ARBA00004434"/>
    </source>
</evidence>
<evidence type="ECO:0000259" key="14">
    <source>
        <dbReference type="SMART" id="SM00382"/>
    </source>
</evidence>
<evidence type="ECO:0000313" key="17">
    <source>
        <dbReference type="Proteomes" id="UP000751190"/>
    </source>
</evidence>
<dbReference type="GO" id="GO:0005743">
    <property type="term" value="C:mitochondrial inner membrane"/>
    <property type="evidence" value="ECO:0007669"/>
    <property type="project" value="UniProtKB-SubCell"/>
</dbReference>
<dbReference type="SMART" id="SM01024">
    <property type="entry name" value="BCS1_N"/>
    <property type="match status" value="1"/>
</dbReference>
<protein>
    <recommendedName>
        <fullName evidence="18">Mitochondrial chaperone BCS1</fullName>
    </recommendedName>
</protein>
<keyword evidence="17" id="KW-1185">Reference proteome</keyword>
<dbReference type="GO" id="GO:0005524">
    <property type="term" value="F:ATP binding"/>
    <property type="evidence" value="ECO:0007669"/>
    <property type="project" value="UniProtKB-KW"/>
</dbReference>
<reference evidence="16" key="1">
    <citation type="submission" date="2021-05" db="EMBL/GenBank/DDBJ databases">
        <title>The genome of the haptophyte Pavlova lutheri (Diacronema luteri, Pavlovales) - a model for lipid biosynthesis in eukaryotic algae.</title>
        <authorList>
            <person name="Hulatt C.J."/>
            <person name="Posewitz M.C."/>
        </authorList>
    </citation>
    <scope>NUCLEOTIDE SEQUENCE</scope>
    <source>
        <strain evidence="16">NIVA-4/92</strain>
    </source>
</reference>
<dbReference type="InterPro" id="IPR003959">
    <property type="entry name" value="ATPase_AAA_core"/>
</dbReference>
<evidence type="ECO:0000259" key="15">
    <source>
        <dbReference type="SMART" id="SM01024"/>
    </source>
</evidence>
<dbReference type="SMART" id="SM00382">
    <property type="entry name" value="AAA"/>
    <property type="match status" value="1"/>
</dbReference>
<keyword evidence="7" id="KW-0067">ATP-binding</keyword>
<name>A0A8J5XRY8_DIALT</name>
<comment type="similarity">
    <text evidence="2">Belongs to the AAA ATPase family. BCS1 subfamily.</text>
</comment>
<evidence type="ECO:0000256" key="11">
    <source>
        <dbReference type="ARBA" id="ARBA00048778"/>
    </source>
</evidence>
<dbReference type="OrthoDB" id="10251412at2759"/>
<evidence type="ECO:0000256" key="6">
    <source>
        <dbReference type="ARBA" id="ARBA00022801"/>
    </source>
</evidence>
<keyword evidence="8 13" id="KW-1133">Transmembrane helix</keyword>
<dbReference type="Pfam" id="PF08740">
    <property type="entry name" value="BCS1_N"/>
    <property type="match status" value="1"/>
</dbReference>
<dbReference type="OMA" id="HAYRIAD"/>
<sequence>MSMSDRRVASTRESSAPALLASMVALLAICASLLFSSREMLVGLLRTNQLVQAFVASSLFGGLSLSLVMIGQILASWVRSSTFASVTILNKDEIFDKVLDFVGKHRELSAGALMAQTQRKRKTWKDWRLELTIGQRATPRVEYRPANNNDVHIFSHNGTRVLLTRSKGETVVTGHSRTPTQLETLTLSTWRGGAVVLKQLVEEAISASAQEESNELSVYVLSSGWLNGWERALSKKPRTVESVILDEDLAHSLLADARHFLSACDWYAETGIPYRRGYLLYGPPGCGKTSFCQALAGELKLDVCMLTLANQNLDDNSLAANLRDAPASSIVLLEDVDAVFVERSASRAQGTGVTFSGLLNALDGVASQEGRLFFMTTNHIDRLDSALIRPGRCDVKVELRCASHAQQRRLFARFFPEHAERAGAFASQLPEYEISMAQLQGYLLEHKTDPAGALANVPRLLRVTRPVVVDRTSIYEHLRRVGLEQWATTFEHHGVTLVSELGGLKLDDAKKWSHALRVDQLSARRMAQLVDGDAALMHAYRIADLATVKEMFLQTFAHPAPALGAGAAGHGTTGAPTGSHAPGRHGSADVSAPPYSRSPFEGIRRAAESSQLSQLSEALCSAVQREGRSAVSVWQLSRHLRLYEHDAALCVARAHVLVAERPVGKGASAPLLDEMSTYDWLRRAGLEEHADAFDDAGYASATSMYSLGADVLKERIGLRDRALAELSALLGADEGRPDLLVRLVPPDWRRLRGAFAARYTADALADGFADALSDADGRGKISLAQLDAFLAAHAHEPAAACATAVVAELLMHVRPERARAPEAAEPTEWVYTWLKRAGLEGIAACFIEHKLCTRERLLSDPPLQLADLAAIGVSTAGEQRAVLALLRQLAAEPETPTANAAPTLSS</sequence>
<dbReference type="InterPro" id="IPR013761">
    <property type="entry name" value="SAM/pointed_sf"/>
</dbReference>
<feature type="region of interest" description="Disordered" evidence="12">
    <location>
        <begin position="567"/>
        <end position="596"/>
    </location>
</feature>
<gene>
    <name evidence="16" type="ORF">KFE25_005849</name>
</gene>
<dbReference type="Pfam" id="PF25426">
    <property type="entry name" value="AAA_lid_BCS1"/>
    <property type="match status" value="1"/>
</dbReference>
<comment type="subcellular location">
    <subcellularLocation>
        <location evidence="1">Mitochondrion inner membrane</location>
        <topology evidence="1">Single-pass membrane protein</topology>
    </subcellularLocation>
</comment>
<dbReference type="EMBL" id="JAGTXO010000002">
    <property type="protein sequence ID" value="KAG8469394.1"/>
    <property type="molecule type" value="Genomic_DNA"/>
</dbReference>
<evidence type="ECO:0000256" key="3">
    <source>
        <dbReference type="ARBA" id="ARBA00022692"/>
    </source>
</evidence>
<evidence type="ECO:0000256" key="7">
    <source>
        <dbReference type="ARBA" id="ARBA00022840"/>
    </source>
</evidence>
<dbReference type="CDD" id="cd19510">
    <property type="entry name" value="RecA-like_BCS1"/>
    <property type="match status" value="1"/>
</dbReference>
<accession>A0A8J5XRY8</accession>
<evidence type="ECO:0000256" key="4">
    <source>
        <dbReference type="ARBA" id="ARBA00022741"/>
    </source>
</evidence>
<keyword evidence="4" id="KW-0547">Nucleotide-binding</keyword>
<dbReference type="InterPro" id="IPR027417">
    <property type="entry name" value="P-loop_NTPase"/>
</dbReference>
<dbReference type="AlphaFoldDB" id="A0A8J5XRY8"/>
<keyword evidence="10 13" id="KW-0472">Membrane</keyword>
<evidence type="ECO:0000256" key="2">
    <source>
        <dbReference type="ARBA" id="ARBA00007448"/>
    </source>
</evidence>
<evidence type="ECO:0000256" key="9">
    <source>
        <dbReference type="ARBA" id="ARBA00023128"/>
    </source>
</evidence>
<dbReference type="InterPro" id="IPR050747">
    <property type="entry name" value="Mitochondrial_chaperone_BCS1"/>
</dbReference>
<proteinExistence type="inferred from homology"/>